<protein>
    <submittedName>
        <fullName evidence="8">Sequestosome-1</fullName>
    </submittedName>
</protein>
<evidence type="ECO:0000313" key="9">
    <source>
        <dbReference type="Proteomes" id="UP000886998"/>
    </source>
</evidence>
<dbReference type="GO" id="GO:0035973">
    <property type="term" value="P:aggrephagy"/>
    <property type="evidence" value="ECO:0007669"/>
    <property type="project" value="TreeGrafter"/>
</dbReference>
<evidence type="ECO:0000256" key="1">
    <source>
        <dbReference type="ARBA" id="ARBA00022723"/>
    </source>
</evidence>
<evidence type="ECO:0000256" key="3">
    <source>
        <dbReference type="ARBA" id="ARBA00022833"/>
    </source>
</evidence>
<dbReference type="InterPro" id="IPR000433">
    <property type="entry name" value="Znf_ZZ"/>
</dbReference>
<dbReference type="GO" id="GO:0044753">
    <property type="term" value="C:amphisome"/>
    <property type="evidence" value="ECO:0007669"/>
    <property type="project" value="TreeGrafter"/>
</dbReference>
<feature type="domain" description="ZZ-type" evidence="6">
    <location>
        <begin position="133"/>
        <end position="183"/>
    </location>
</feature>
<keyword evidence="2 4" id="KW-0863">Zinc-finger</keyword>
<dbReference type="Proteomes" id="UP000886998">
    <property type="component" value="Unassembled WGS sequence"/>
</dbReference>
<dbReference type="EMBL" id="BMAV01015547">
    <property type="protein sequence ID" value="GFY65561.1"/>
    <property type="molecule type" value="Genomic_DNA"/>
</dbReference>
<comment type="caution">
    <text evidence="8">The sequence shown here is derived from an EMBL/GenBank/DDBJ whole genome shotgun (WGS) entry which is preliminary data.</text>
</comment>
<proteinExistence type="predicted"/>
<dbReference type="AlphaFoldDB" id="A0A8X6Y3W0"/>
<keyword evidence="9" id="KW-1185">Reference proteome</keyword>
<reference evidence="8" key="1">
    <citation type="submission" date="2020-08" db="EMBL/GenBank/DDBJ databases">
        <title>Multicomponent nature underlies the extraordinary mechanical properties of spider dragline silk.</title>
        <authorList>
            <person name="Kono N."/>
            <person name="Nakamura H."/>
            <person name="Mori M."/>
            <person name="Yoshida Y."/>
            <person name="Ohtoshi R."/>
            <person name="Malay A.D."/>
            <person name="Moran D.A.P."/>
            <person name="Tomita M."/>
            <person name="Numata K."/>
            <person name="Arakawa K."/>
        </authorList>
    </citation>
    <scope>NUCLEOTIDE SEQUENCE</scope>
</reference>
<dbReference type="PROSITE" id="PS50135">
    <property type="entry name" value="ZF_ZZ_2"/>
    <property type="match status" value="1"/>
</dbReference>
<dbReference type="SUPFAM" id="SSF57850">
    <property type="entry name" value="RING/U-box"/>
    <property type="match status" value="1"/>
</dbReference>
<feature type="region of interest" description="Disordered" evidence="5">
    <location>
        <begin position="288"/>
        <end position="336"/>
    </location>
</feature>
<dbReference type="GO" id="GO:0007032">
    <property type="term" value="P:endosome organization"/>
    <property type="evidence" value="ECO:0007669"/>
    <property type="project" value="TreeGrafter"/>
</dbReference>
<dbReference type="InterPro" id="IPR053793">
    <property type="entry name" value="PB1-like"/>
</dbReference>
<evidence type="ECO:0000259" key="6">
    <source>
        <dbReference type="PROSITE" id="PS50135"/>
    </source>
</evidence>
<dbReference type="GO" id="GO:0016235">
    <property type="term" value="C:aggresome"/>
    <property type="evidence" value="ECO:0007669"/>
    <property type="project" value="TreeGrafter"/>
</dbReference>
<name>A0A8X6Y3W0_9ARAC</name>
<dbReference type="CDD" id="cd02340">
    <property type="entry name" value="ZZ_NBR1_like"/>
    <property type="match status" value="1"/>
</dbReference>
<feature type="domain" description="PB1" evidence="7">
    <location>
        <begin position="31"/>
        <end position="116"/>
    </location>
</feature>
<feature type="non-terminal residue" evidence="8">
    <location>
        <position position="336"/>
    </location>
</feature>
<feature type="compositionally biased region" description="Basic and acidic residues" evidence="5">
    <location>
        <begin position="293"/>
        <end position="336"/>
    </location>
</feature>
<evidence type="ECO:0000256" key="2">
    <source>
        <dbReference type="ARBA" id="ARBA00022771"/>
    </source>
</evidence>
<evidence type="ECO:0000256" key="4">
    <source>
        <dbReference type="PROSITE-ProRule" id="PRU00228"/>
    </source>
</evidence>
<evidence type="ECO:0000313" key="8">
    <source>
        <dbReference type="EMBL" id="GFY65561.1"/>
    </source>
</evidence>
<dbReference type="Pfam" id="PF00564">
    <property type="entry name" value="PB1"/>
    <property type="match status" value="1"/>
</dbReference>
<dbReference type="PROSITE" id="PS01357">
    <property type="entry name" value="ZF_ZZ_1"/>
    <property type="match status" value="1"/>
</dbReference>
<dbReference type="SUPFAM" id="SSF54277">
    <property type="entry name" value="CAD &amp; PB1 domains"/>
    <property type="match status" value="1"/>
</dbReference>
<dbReference type="PANTHER" id="PTHR15090:SF0">
    <property type="entry name" value="SEQUESTOSOME-1"/>
    <property type="match status" value="1"/>
</dbReference>
<evidence type="ECO:0000259" key="7">
    <source>
        <dbReference type="PROSITE" id="PS51745"/>
    </source>
</evidence>
<organism evidence="8 9">
    <name type="scientific">Trichonephila inaurata madagascariensis</name>
    <dbReference type="NCBI Taxonomy" id="2747483"/>
    <lineage>
        <taxon>Eukaryota</taxon>
        <taxon>Metazoa</taxon>
        <taxon>Ecdysozoa</taxon>
        <taxon>Arthropoda</taxon>
        <taxon>Chelicerata</taxon>
        <taxon>Arachnida</taxon>
        <taxon>Araneae</taxon>
        <taxon>Araneomorphae</taxon>
        <taxon>Entelegynae</taxon>
        <taxon>Araneoidea</taxon>
        <taxon>Nephilidae</taxon>
        <taxon>Trichonephila</taxon>
        <taxon>Trichonephila inaurata</taxon>
    </lineage>
</organism>
<dbReference type="Gene3D" id="3.30.60.90">
    <property type="match status" value="1"/>
</dbReference>
<dbReference type="GO" id="GO:0000423">
    <property type="term" value="P:mitophagy"/>
    <property type="evidence" value="ECO:0007669"/>
    <property type="project" value="TreeGrafter"/>
</dbReference>
<dbReference type="OrthoDB" id="6435257at2759"/>
<dbReference type="GO" id="GO:0070530">
    <property type="term" value="F:K63-linked polyubiquitin modification-dependent protein binding"/>
    <property type="evidence" value="ECO:0007669"/>
    <property type="project" value="TreeGrafter"/>
</dbReference>
<dbReference type="Gene3D" id="3.10.20.90">
    <property type="entry name" value="Phosphatidylinositol 3-kinase Catalytic Subunit, Chain A, domain 1"/>
    <property type="match status" value="1"/>
</dbReference>
<gene>
    <name evidence="8" type="primary">Sqstm1</name>
    <name evidence="8" type="ORF">TNIN_298461</name>
</gene>
<dbReference type="SMART" id="SM00291">
    <property type="entry name" value="ZnF_ZZ"/>
    <property type="match status" value="1"/>
</dbReference>
<keyword evidence="3" id="KW-0862">Zinc</keyword>
<keyword evidence="1" id="KW-0479">Metal-binding</keyword>
<dbReference type="InterPro" id="IPR000270">
    <property type="entry name" value="PB1_dom"/>
</dbReference>
<dbReference type="GO" id="GO:0005080">
    <property type="term" value="F:protein kinase C binding"/>
    <property type="evidence" value="ECO:0007669"/>
    <property type="project" value="TreeGrafter"/>
</dbReference>
<dbReference type="PROSITE" id="PS51745">
    <property type="entry name" value="PB1"/>
    <property type="match status" value="1"/>
</dbReference>
<evidence type="ECO:0000256" key="5">
    <source>
        <dbReference type="SAM" id="MobiDB-lite"/>
    </source>
</evidence>
<dbReference type="InterPro" id="IPR043145">
    <property type="entry name" value="Znf_ZZ_sf"/>
</dbReference>
<accession>A0A8X6Y3W0</accession>
<dbReference type="GO" id="GO:0008270">
    <property type="term" value="F:zinc ion binding"/>
    <property type="evidence" value="ECO:0007669"/>
    <property type="project" value="UniProtKB-KW"/>
</dbReference>
<dbReference type="Pfam" id="PF00569">
    <property type="entry name" value="ZZ"/>
    <property type="match status" value="1"/>
</dbReference>
<dbReference type="PANTHER" id="PTHR15090">
    <property type="entry name" value="SEQUESTOSOME 1-RELATED"/>
    <property type="match status" value="1"/>
</dbReference>
<dbReference type="InterPro" id="IPR052260">
    <property type="entry name" value="Autophagy_Rcpt_SigReg"/>
</dbReference>
<sequence length="336" mass="37959">MEGDKRDESTLIADGISHRAGILIYPEIKMVHVIKVFLEESGTVTQIRRLALGSDIVSSYPLLKERIKDLLQLNTDLELKWKDSENDLILMSSDGELAQAIANAEDGLLKLYASEKKSDPKKDNKPNMEGEEHPLVICDGCEQNIFGARYKCLQCNNFDLCSSCNYNNKHPHHDMIKLAHHSFVPREWQFLGARRLWRSMFGRCPSSFFRNFAVLQAPTSSSSEDSQNESPDTGKMDNAFTQFLNGDFVNTQKLLSEGLGSFLKNWPGGVDIKLEGDTFAPNCRHYKQKKRCSNKDAGKEEKSASTSGKQKEKAAEQEEKLAKKEEKMAKKEEKMA</sequence>